<reference evidence="3 4" key="1">
    <citation type="submission" date="2019-09" db="EMBL/GenBank/DDBJ databases">
        <title>Bird 10,000 Genomes (B10K) Project - Family phase.</title>
        <authorList>
            <person name="Zhang G."/>
        </authorList>
    </citation>
    <scope>NUCLEOTIDE SEQUENCE [LARGE SCALE GENOMIC DNA]</scope>
    <source>
        <strain evidence="3">B10K-DU-001-62</strain>
        <tissue evidence="3">Muscle</tissue>
    </source>
</reference>
<feature type="non-terminal residue" evidence="3">
    <location>
        <position position="1"/>
    </location>
</feature>
<dbReference type="OrthoDB" id="5972940at2759"/>
<evidence type="ECO:0000256" key="1">
    <source>
        <dbReference type="SAM" id="Coils"/>
    </source>
</evidence>
<keyword evidence="1" id="KW-0175">Coiled coil</keyword>
<dbReference type="PANTHER" id="PTHR28375">
    <property type="entry name" value="PROTEIN HINDERIN"/>
    <property type="match status" value="1"/>
</dbReference>
<feature type="compositionally biased region" description="Polar residues" evidence="2">
    <location>
        <begin position="198"/>
        <end position="209"/>
    </location>
</feature>
<dbReference type="AlphaFoldDB" id="A0A7K9SNI6"/>
<proteinExistence type="predicted"/>
<dbReference type="InterPro" id="IPR032736">
    <property type="entry name" value="Hinderin"/>
</dbReference>
<gene>
    <name evidence="3" type="ORF">GALDEA_R05906</name>
</gene>
<feature type="region of interest" description="Disordered" evidence="2">
    <location>
        <begin position="188"/>
        <end position="216"/>
    </location>
</feature>
<sequence>LQQQYRECQELLSLYQKYLAEQQEKLSLSLSELSAAKEKEPKVSSTKSSCQQLSLEIDGSYLGIGGPQTFYKSSRVSKAGSLAPVVLSQPCKNNHDYGTEIHYNHQEYLKEYPIENILHRKCKNKIFPAKHRSGHHVKPAKEMDQKTNEFQSTCPQQVSHSCACRHLGSSGSTQEIHHVSQVLGRHSGPVHKTCGYSRRSQVSGVNESMDSGPKETEQAKRLYEERRQKLLLQKMELEIEKEQLQHLLAKQEANLLLKQQQLQQSHLNYNRFRGHVPVSEDVPIDKAPGNLALMMNGNSMGLSVPVLKHEDYFPKTFPSSKTCRAPGSSGGKKMVGCDVNVEDGQTLLMQTKREGTKSRKG</sequence>
<keyword evidence="4" id="KW-1185">Reference proteome</keyword>
<organism evidence="3 4">
    <name type="scientific">Galbula dea</name>
    <dbReference type="NCBI Taxonomy" id="1109041"/>
    <lineage>
        <taxon>Eukaryota</taxon>
        <taxon>Metazoa</taxon>
        <taxon>Chordata</taxon>
        <taxon>Craniata</taxon>
        <taxon>Vertebrata</taxon>
        <taxon>Euteleostomi</taxon>
        <taxon>Archelosauria</taxon>
        <taxon>Archosauria</taxon>
        <taxon>Dinosauria</taxon>
        <taxon>Saurischia</taxon>
        <taxon>Theropoda</taxon>
        <taxon>Coelurosauria</taxon>
        <taxon>Aves</taxon>
        <taxon>Neognathae</taxon>
        <taxon>Neoaves</taxon>
        <taxon>Telluraves</taxon>
        <taxon>Coraciimorphae</taxon>
        <taxon>Piciformes</taxon>
        <taxon>Galbulidae</taxon>
        <taxon>Galbula</taxon>
    </lineage>
</organism>
<dbReference type="Pfam" id="PF15369">
    <property type="entry name" value="KIAA1328"/>
    <property type="match status" value="1"/>
</dbReference>
<accession>A0A7K9SNI6</accession>
<protein>
    <submittedName>
        <fullName evidence="3">K1328 protein</fullName>
    </submittedName>
</protein>
<dbReference type="PANTHER" id="PTHR28375:SF1">
    <property type="entry name" value="PROTEIN HINDERIN"/>
    <property type="match status" value="1"/>
</dbReference>
<dbReference type="Proteomes" id="UP000566440">
    <property type="component" value="Unassembled WGS sequence"/>
</dbReference>
<feature type="coiled-coil region" evidence="1">
    <location>
        <begin position="220"/>
        <end position="261"/>
    </location>
</feature>
<comment type="caution">
    <text evidence="3">The sequence shown here is derived from an EMBL/GenBank/DDBJ whole genome shotgun (WGS) entry which is preliminary data.</text>
</comment>
<dbReference type="EMBL" id="VWZX01002926">
    <property type="protein sequence ID" value="NXI37789.1"/>
    <property type="molecule type" value="Genomic_DNA"/>
</dbReference>
<evidence type="ECO:0000256" key="2">
    <source>
        <dbReference type="SAM" id="MobiDB-lite"/>
    </source>
</evidence>
<evidence type="ECO:0000313" key="4">
    <source>
        <dbReference type="Proteomes" id="UP000566440"/>
    </source>
</evidence>
<name>A0A7K9SNI6_9PICI</name>
<evidence type="ECO:0000313" key="3">
    <source>
        <dbReference type="EMBL" id="NXI37789.1"/>
    </source>
</evidence>
<feature type="non-terminal residue" evidence="3">
    <location>
        <position position="361"/>
    </location>
</feature>